<protein>
    <submittedName>
        <fullName evidence="1">Uncharacterized protein</fullName>
    </submittedName>
</protein>
<accession>A0A8R7TI87</accession>
<sequence>PRPGSGLSPPHRPTSDALLPCGISCEMTIPSKSLLSLLASCSFNRYVALPTTCYILPLILPCQASNPPS</sequence>
<reference evidence="2" key="1">
    <citation type="journal article" date="2013" name="Nature">
        <title>Draft genome of the wheat A-genome progenitor Triticum urartu.</title>
        <authorList>
            <person name="Ling H.Q."/>
            <person name="Zhao S."/>
            <person name="Liu D."/>
            <person name="Wang J."/>
            <person name="Sun H."/>
            <person name="Zhang C."/>
            <person name="Fan H."/>
            <person name="Li D."/>
            <person name="Dong L."/>
            <person name="Tao Y."/>
            <person name="Gao C."/>
            <person name="Wu H."/>
            <person name="Li Y."/>
            <person name="Cui Y."/>
            <person name="Guo X."/>
            <person name="Zheng S."/>
            <person name="Wang B."/>
            <person name="Yu K."/>
            <person name="Liang Q."/>
            <person name="Yang W."/>
            <person name="Lou X."/>
            <person name="Chen J."/>
            <person name="Feng M."/>
            <person name="Jian J."/>
            <person name="Zhang X."/>
            <person name="Luo G."/>
            <person name="Jiang Y."/>
            <person name="Liu J."/>
            <person name="Wang Z."/>
            <person name="Sha Y."/>
            <person name="Zhang B."/>
            <person name="Wu H."/>
            <person name="Tang D."/>
            <person name="Shen Q."/>
            <person name="Xue P."/>
            <person name="Zou S."/>
            <person name="Wang X."/>
            <person name="Liu X."/>
            <person name="Wang F."/>
            <person name="Yang Y."/>
            <person name="An X."/>
            <person name="Dong Z."/>
            <person name="Zhang K."/>
            <person name="Zhang X."/>
            <person name="Luo M.C."/>
            <person name="Dvorak J."/>
            <person name="Tong Y."/>
            <person name="Wang J."/>
            <person name="Yang H."/>
            <person name="Li Z."/>
            <person name="Wang D."/>
            <person name="Zhang A."/>
            <person name="Wang J."/>
        </authorList>
    </citation>
    <scope>NUCLEOTIDE SEQUENCE</scope>
    <source>
        <strain evidence="2">cv. G1812</strain>
    </source>
</reference>
<reference evidence="1" key="2">
    <citation type="submission" date="2018-03" db="EMBL/GenBank/DDBJ databases">
        <title>The Triticum urartu genome reveals the dynamic nature of wheat genome evolution.</title>
        <authorList>
            <person name="Ling H."/>
            <person name="Ma B."/>
            <person name="Shi X."/>
            <person name="Liu H."/>
            <person name="Dong L."/>
            <person name="Sun H."/>
            <person name="Cao Y."/>
            <person name="Gao Q."/>
            <person name="Zheng S."/>
            <person name="Li Y."/>
            <person name="Yu Y."/>
            <person name="Du H."/>
            <person name="Qi M."/>
            <person name="Li Y."/>
            <person name="Yu H."/>
            <person name="Cui Y."/>
            <person name="Wang N."/>
            <person name="Chen C."/>
            <person name="Wu H."/>
            <person name="Zhao Y."/>
            <person name="Zhang J."/>
            <person name="Li Y."/>
            <person name="Zhou W."/>
            <person name="Zhang B."/>
            <person name="Hu W."/>
            <person name="Eijk M."/>
            <person name="Tang J."/>
            <person name="Witsenboer H."/>
            <person name="Zhao S."/>
            <person name="Li Z."/>
            <person name="Zhang A."/>
            <person name="Wang D."/>
            <person name="Liang C."/>
        </authorList>
    </citation>
    <scope>NUCLEOTIDE SEQUENCE [LARGE SCALE GENOMIC DNA]</scope>
    <source>
        <strain evidence="1">cv. G1812</strain>
    </source>
</reference>
<name>A0A8R7TI87_TRIUA</name>
<dbReference type="Gramene" id="TuG1812G0200003071.01.T01">
    <property type="protein sequence ID" value="TuG1812G0200003071.01.T01.cds412288"/>
    <property type="gene ID" value="TuG1812G0200003071.01"/>
</dbReference>
<evidence type="ECO:0000313" key="1">
    <source>
        <dbReference type="EnsemblPlants" id="TuG1812G0200003071.01.T01.cds412288"/>
    </source>
</evidence>
<dbReference type="AlphaFoldDB" id="A0A8R7TI87"/>
<evidence type="ECO:0000313" key="2">
    <source>
        <dbReference type="Proteomes" id="UP000015106"/>
    </source>
</evidence>
<keyword evidence="2" id="KW-1185">Reference proteome</keyword>
<proteinExistence type="predicted"/>
<dbReference type="EnsemblPlants" id="TuG1812G0200003071.01.T01">
    <property type="protein sequence ID" value="TuG1812G0200003071.01.T01.cds412288"/>
    <property type="gene ID" value="TuG1812G0200003071.01"/>
</dbReference>
<reference evidence="1" key="3">
    <citation type="submission" date="2022-06" db="UniProtKB">
        <authorList>
            <consortium name="EnsemblPlants"/>
        </authorList>
    </citation>
    <scope>IDENTIFICATION</scope>
</reference>
<organism evidence="1 2">
    <name type="scientific">Triticum urartu</name>
    <name type="common">Red wild einkorn</name>
    <name type="synonym">Crithodium urartu</name>
    <dbReference type="NCBI Taxonomy" id="4572"/>
    <lineage>
        <taxon>Eukaryota</taxon>
        <taxon>Viridiplantae</taxon>
        <taxon>Streptophyta</taxon>
        <taxon>Embryophyta</taxon>
        <taxon>Tracheophyta</taxon>
        <taxon>Spermatophyta</taxon>
        <taxon>Magnoliopsida</taxon>
        <taxon>Liliopsida</taxon>
        <taxon>Poales</taxon>
        <taxon>Poaceae</taxon>
        <taxon>BOP clade</taxon>
        <taxon>Pooideae</taxon>
        <taxon>Triticodae</taxon>
        <taxon>Triticeae</taxon>
        <taxon>Triticinae</taxon>
        <taxon>Triticum</taxon>
    </lineage>
</organism>
<dbReference type="Proteomes" id="UP000015106">
    <property type="component" value="Chromosome 2"/>
</dbReference>